<accession>A0AA39J9P0</accession>
<dbReference type="AlphaFoldDB" id="A0AA39J9P0"/>
<proteinExistence type="predicted"/>
<keyword evidence="2" id="KW-1185">Reference proteome</keyword>
<name>A0AA39J9P0_ARMTA</name>
<dbReference type="RefSeq" id="XP_060322788.1">
    <property type="nucleotide sequence ID" value="XM_060470451.1"/>
</dbReference>
<protein>
    <submittedName>
        <fullName evidence="1">Uncharacterized protein</fullName>
    </submittedName>
</protein>
<gene>
    <name evidence="1" type="ORF">EV420DRAFT_1486840</name>
</gene>
<dbReference type="EMBL" id="JAUEPS010000102">
    <property type="protein sequence ID" value="KAK0437967.1"/>
    <property type="molecule type" value="Genomic_DNA"/>
</dbReference>
<comment type="caution">
    <text evidence="1">The sequence shown here is derived from an EMBL/GenBank/DDBJ whole genome shotgun (WGS) entry which is preliminary data.</text>
</comment>
<reference evidence="1" key="1">
    <citation type="submission" date="2023-06" db="EMBL/GenBank/DDBJ databases">
        <authorList>
            <consortium name="Lawrence Berkeley National Laboratory"/>
            <person name="Ahrendt S."/>
            <person name="Sahu N."/>
            <person name="Indic B."/>
            <person name="Wong-Bajracharya J."/>
            <person name="Merenyi Z."/>
            <person name="Ke H.-M."/>
            <person name="Monk M."/>
            <person name="Kocsube S."/>
            <person name="Drula E."/>
            <person name="Lipzen A."/>
            <person name="Balint B."/>
            <person name="Henrissat B."/>
            <person name="Andreopoulos B."/>
            <person name="Martin F.M."/>
            <person name="Harder C.B."/>
            <person name="Rigling D."/>
            <person name="Ford K.L."/>
            <person name="Foster G.D."/>
            <person name="Pangilinan J."/>
            <person name="Papanicolaou A."/>
            <person name="Barry K."/>
            <person name="LaButti K."/>
            <person name="Viragh M."/>
            <person name="Koriabine M."/>
            <person name="Yan M."/>
            <person name="Riley R."/>
            <person name="Champramary S."/>
            <person name="Plett K.L."/>
            <person name="Tsai I.J."/>
            <person name="Slot J."/>
            <person name="Sipos G."/>
            <person name="Plett J."/>
            <person name="Nagy L.G."/>
            <person name="Grigoriev I.V."/>
        </authorList>
    </citation>
    <scope>NUCLEOTIDE SEQUENCE</scope>
    <source>
        <strain evidence="1">CCBAS 213</strain>
    </source>
</reference>
<dbReference type="Proteomes" id="UP001175211">
    <property type="component" value="Unassembled WGS sequence"/>
</dbReference>
<evidence type="ECO:0000313" key="2">
    <source>
        <dbReference type="Proteomes" id="UP001175211"/>
    </source>
</evidence>
<dbReference type="GeneID" id="85353999"/>
<organism evidence="1 2">
    <name type="scientific">Armillaria tabescens</name>
    <name type="common">Ringless honey mushroom</name>
    <name type="synonym">Agaricus tabescens</name>
    <dbReference type="NCBI Taxonomy" id="1929756"/>
    <lineage>
        <taxon>Eukaryota</taxon>
        <taxon>Fungi</taxon>
        <taxon>Dikarya</taxon>
        <taxon>Basidiomycota</taxon>
        <taxon>Agaricomycotina</taxon>
        <taxon>Agaricomycetes</taxon>
        <taxon>Agaricomycetidae</taxon>
        <taxon>Agaricales</taxon>
        <taxon>Marasmiineae</taxon>
        <taxon>Physalacriaceae</taxon>
        <taxon>Desarmillaria</taxon>
    </lineage>
</organism>
<evidence type="ECO:0000313" key="1">
    <source>
        <dbReference type="EMBL" id="KAK0437967.1"/>
    </source>
</evidence>
<sequence>MPPPHGWLFNVDERVSIKSLGSNGIVTGSTRDRVQVWHEETLTTVETTYWDLRKDFQPGDFVVATTDVLEGRQGWVIELQESDLDIEVVVLERNTDGKQTSIEFFTTHANSLRQGEPSDKIYAFLQQNNTREQELNMQTCKVPWIGIQVNISIPGHRKAHGTVEDVVLDPKIPSGVKVLVRYDTTYDPNRPFSMETVAYEQATECRCTPPLEGEHPPPSMIITMEDAAWNPRASDEEGLLKDHWIYQEAFRNQQLMVKADGVEKTIWAENDGDQVILLYKIGHATKMLKPRTLVPSHPTPWDTNVFVIFDLAGLTNMRWVTSFVWLL</sequence>